<evidence type="ECO:0000313" key="2">
    <source>
        <dbReference type="EMBL" id="WNF00318.1"/>
    </source>
</evidence>
<dbReference type="EMBL" id="CP117522">
    <property type="protein sequence ID" value="WNF00318.1"/>
    <property type="molecule type" value="Genomic_DNA"/>
</dbReference>
<dbReference type="PANTHER" id="PTHR43211:SF1">
    <property type="entry name" value="BLL6422 PROTEIN"/>
    <property type="match status" value="1"/>
</dbReference>
<dbReference type="Gene3D" id="3.90.850.10">
    <property type="entry name" value="Fumarylacetoacetase-like, C-terminal domain"/>
    <property type="match status" value="1"/>
</dbReference>
<dbReference type="Pfam" id="PF01557">
    <property type="entry name" value="FAA_hydrolase"/>
    <property type="match status" value="1"/>
</dbReference>
<keyword evidence="2" id="KW-0378">Hydrolase</keyword>
<dbReference type="Proteomes" id="UP001305606">
    <property type="component" value="Chromosome"/>
</dbReference>
<dbReference type="SUPFAM" id="SSF56529">
    <property type="entry name" value="FAH"/>
    <property type="match status" value="1"/>
</dbReference>
<dbReference type="InterPro" id="IPR036663">
    <property type="entry name" value="Fumarylacetoacetase_C_sf"/>
</dbReference>
<protein>
    <submittedName>
        <fullName evidence="2">Fumarylacetoacetate hydrolase family protein</fullName>
    </submittedName>
</protein>
<evidence type="ECO:0000313" key="3">
    <source>
        <dbReference type="Proteomes" id="UP001305606"/>
    </source>
</evidence>
<feature type="domain" description="Fumarylacetoacetase-like C-terminal" evidence="1">
    <location>
        <begin position="69"/>
        <end position="290"/>
    </location>
</feature>
<accession>A0ABY9V629</accession>
<dbReference type="RefSeq" id="WP_311038713.1">
    <property type="nucleotide sequence ID" value="NZ_CP117522.1"/>
</dbReference>
<dbReference type="PANTHER" id="PTHR43211">
    <property type="entry name" value="FUMARYLACETOACETATE HYDROLASE"/>
    <property type="match status" value="1"/>
</dbReference>
<gene>
    <name evidence="2" type="ORF">PS467_35855</name>
</gene>
<proteinExistence type="predicted"/>
<reference evidence="2 3" key="1">
    <citation type="submission" date="2023-02" db="EMBL/GenBank/DDBJ databases">
        <title>Streptomyces sp. SCA4-21 with antifungal activity against Fusarium oxysporum f. sp. cubense, Streptomyces sp. SCA2-17 with antifungal activity against Fusarium oxysporum f. sp. cubense.</title>
        <authorList>
            <person name="Qi D."/>
        </authorList>
    </citation>
    <scope>NUCLEOTIDE SEQUENCE [LARGE SCALE GENOMIC DNA]</scope>
    <source>
        <strain evidence="2 3">SCA4-21</strain>
    </source>
</reference>
<sequence length="305" mass="32707">MRWVSYRSADGSTRCGVVHDNTIHALGTDLLELLRAEGGLEAAATREPTEIVELATAHLLAPIPVPPAVRDFAAFERHISNAGKAAVGDGTVSPVWYEYPLFFFSNPAAIKGPHDEIPIAPGAQDWDYEVEVAAVVAGDCSNLDAATAEKHIAGYLVYCDWSARDISASEMGFVYGPSKSKDASTSLGPFLVTPDELEPYRSGKGYALRMDGYVNDEHYGGGSWDEIHWSFGEMLAHASRGTTLRAGDILASGPVGTGCIQELSDHRPYLAPGDTVRIDVQELGAISARITAPEPLTLAPPLTRR</sequence>
<name>A0ABY9V629_9ACTN</name>
<dbReference type="GO" id="GO:0016787">
    <property type="term" value="F:hydrolase activity"/>
    <property type="evidence" value="ECO:0007669"/>
    <property type="project" value="UniProtKB-KW"/>
</dbReference>
<dbReference type="InterPro" id="IPR011234">
    <property type="entry name" value="Fumarylacetoacetase-like_C"/>
</dbReference>
<organism evidence="2 3">
    <name type="scientific">Streptomyces luomodiensis</name>
    <dbReference type="NCBI Taxonomy" id="3026192"/>
    <lineage>
        <taxon>Bacteria</taxon>
        <taxon>Bacillati</taxon>
        <taxon>Actinomycetota</taxon>
        <taxon>Actinomycetes</taxon>
        <taxon>Kitasatosporales</taxon>
        <taxon>Streptomycetaceae</taxon>
        <taxon>Streptomyces</taxon>
    </lineage>
</organism>
<evidence type="ECO:0000259" key="1">
    <source>
        <dbReference type="Pfam" id="PF01557"/>
    </source>
</evidence>
<keyword evidence="3" id="KW-1185">Reference proteome</keyword>